<reference evidence="1 3" key="1">
    <citation type="journal article" date="2009" name="PLoS Biol.">
        <title>Lineage-specific biology revealed by a finished genome assembly of the mouse.</title>
        <authorList>
            <consortium name="Mouse Genome Sequencing Consortium"/>
            <person name="Church D.M."/>
            <person name="Goodstadt L."/>
            <person name="Hillier L.W."/>
            <person name="Zody M.C."/>
            <person name="Goldstein S."/>
            <person name="She X."/>
            <person name="Bult C.J."/>
            <person name="Agarwala R."/>
            <person name="Cherry J.L."/>
            <person name="DiCuccio M."/>
            <person name="Hlavina W."/>
            <person name="Kapustin Y."/>
            <person name="Meric P."/>
            <person name="Maglott D."/>
            <person name="Birtle Z."/>
            <person name="Marques A.C."/>
            <person name="Graves T."/>
            <person name="Zhou S."/>
            <person name="Teague B."/>
            <person name="Potamousis K."/>
            <person name="Churas C."/>
            <person name="Place M."/>
            <person name="Herschleb J."/>
            <person name="Runnheim R."/>
            <person name="Forrest D."/>
            <person name="Amos-Landgraf J."/>
            <person name="Schwartz D.C."/>
            <person name="Cheng Z."/>
            <person name="Lindblad-Toh K."/>
            <person name="Eichler E.E."/>
            <person name="Ponting C.P."/>
        </authorList>
    </citation>
    <scope>NUCLEOTIDE SEQUENCE [LARGE SCALE GENOMIC DNA]</scope>
    <source>
        <strain evidence="1 3">C57BL/6J</strain>
    </source>
</reference>
<protein>
    <submittedName>
        <fullName evidence="1">Karyopherin subunit alpha 1</fullName>
    </submittedName>
</protein>
<dbReference type="AGR" id="MGI:103560"/>
<dbReference type="AlphaFoldDB" id="G3UYD2"/>
<keyword evidence="3" id="KW-1185">Reference proteome</keyword>
<evidence type="ECO:0000313" key="3">
    <source>
        <dbReference type="Proteomes" id="UP000000589"/>
    </source>
</evidence>
<evidence type="ECO:0000313" key="2">
    <source>
        <dbReference type="MGI" id="MGI:103560"/>
    </source>
</evidence>
<dbReference type="GeneTree" id="ENSGT01050000244950"/>
<dbReference type="VEuPathDB" id="HostDB:ENSMUSG00000022905"/>
<dbReference type="Antibodypedia" id="32899">
    <property type="antibodies" value="391 antibodies from 38 providers"/>
</dbReference>
<dbReference type="Bgee" id="ENSMUSG00000022905">
    <property type="expression patterns" value="Expressed in triceps brachii and 276 other cell types or tissues"/>
</dbReference>
<name>G3UYD2_MOUSE</name>
<gene>
    <name evidence="1 2" type="primary">Kpna1</name>
</gene>
<organism evidence="1 3">
    <name type="scientific">Mus musculus</name>
    <name type="common">Mouse</name>
    <dbReference type="NCBI Taxonomy" id="10090"/>
    <lineage>
        <taxon>Eukaryota</taxon>
        <taxon>Metazoa</taxon>
        <taxon>Chordata</taxon>
        <taxon>Craniata</taxon>
        <taxon>Vertebrata</taxon>
        <taxon>Euteleostomi</taxon>
        <taxon>Mammalia</taxon>
        <taxon>Eutheria</taxon>
        <taxon>Euarchontoglires</taxon>
        <taxon>Glires</taxon>
        <taxon>Rodentia</taxon>
        <taxon>Myomorpha</taxon>
        <taxon>Muroidea</taxon>
        <taxon>Muridae</taxon>
        <taxon>Murinae</taxon>
        <taxon>Mus</taxon>
        <taxon>Mus</taxon>
    </lineage>
</organism>
<proteinExistence type="predicted"/>
<evidence type="ECO:0000313" key="1">
    <source>
        <dbReference type="Ensembl" id="ENSMUSP00000134037.2"/>
    </source>
</evidence>
<reference evidence="1" key="4">
    <citation type="submission" date="2025-09" db="UniProtKB">
        <authorList>
            <consortium name="Ensembl"/>
        </authorList>
    </citation>
    <scope>IDENTIFICATION</scope>
    <source>
        <strain evidence="1">C57BL/6J</strain>
    </source>
</reference>
<sequence length="45" mass="4960">MGCGKREVSLAFARNQSGTGKVASNRVLIQMEKGSQAYLNLEWET</sequence>
<accession>G3UYD2</accession>
<dbReference type="HOGENOM" id="CLU_3207446_0_0_1"/>
<dbReference type="ExpressionAtlas" id="G3UYD2">
    <property type="expression patterns" value="baseline and differential"/>
</dbReference>
<reference evidence="1 3" key="2">
    <citation type="journal article" date="2011" name="PLoS Biol.">
        <title>Modernizing reference genome assemblies.</title>
        <authorList>
            <person name="Church D.M."/>
            <person name="Schneider V.A."/>
            <person name="Graves T."/>
            <person name="Auger K."/>
            <person name="Cunningham F."/>
            <person name="Bouk N."/>
            <person name="Chen H.C."/>
            <person name="Agarwala R."/>
            <person name="McLaren W.M."/>
            <person name="Ritchie G.R."/>
            <person name="Albracht D."/>
            <person name="Kremitzki M."/>
            <person name="Rock S."/>
            <person name="Kotkiewicz H."/>
            <person name="Kremitzki C."/>
            <person name="Wollam A."/>
            <person name="Trani L."/>
            <person name="Fulton L."/>
            <person name="Fulton R."/>
            <person name="Matthews L."/>
            <person name="Whitehead S."/>
            <person name="Chow W."/>
            <person name="Torrance J."/>
            <person name="Dunn M."/>
            <person name="Harden G."/>
            <person name="Threadgold G."/>
            <person name="Wood J."/>
            <person name="Collins J."/>
            <person name="Heath P."/>
            <person name="Griffiths G."/>
            <person name="Pelan S."/>
            <person name="Grafham D."/>
            <person name="Eichler E.E."/>
            <person name="Weinstock G."/>
            <person name="Mardis E.R."/>
            <person name="Wilson R.K."/>
            <person name="Howe K."/>
            <person name="Flicek P."/>
            <person name="Hubbard T."/>
        </authorList>
    </citation>
    <scope>NUCLEOTIDE SEQUENCE [LARGE SCALE GENOMIC DNA]</scope>
    <source>
        <strain evidence="1 3">C57BL/6J</strain>
    </source>
</reference>
<dbReference type="MGI" id="MGI:103560">
    <property type="gene designation" value="Kpna1"/>
</dbReference>
<reference evidence="1" key="3">
    <citation type="submission" date="2025-08" db="UniProtKB">
        <authorList>
            <consortium name="Ensembl"/>
        </authorList>
    </citation>
    <scope>IDENTIFICATION</scope>
    <source>
        <strain evidence="1">C57BL/6J</strain>
    </source>
</reference>
<dbReference type="Proteomes" id="UP000000589">
    <property type="component" value="Chromosome 16"/>
</dbReference>
<dbReference type="Ensembl" id="ENSMUST00000172534.8">
    <property type="protein sequence ID" value="ENSMUSP00000134037.2"/>
    <property type="gene ID" value="ENSMUSG00000022905.13"/>
</dbReference>